<comment type="caution">
    <text evidence="2">The sequence shown here is derived from an EMBL/GenBank/DDBJ whole genome shotgun (WGS) entry which is preliminary data.</text>
</comment>
<evidence type="ECO:0000256" key="1">
    <source>
        <dbReference type="SAM" id="MobiDB-lite"/>
    </source>
</evidence>
<name>A0ABW3Q626_9BACT</name>
<accession>A0ABW3Q626</accession>
<evidence type="ECO:0000313" key="2">
    <source>
        <dbReference type="EMBL" id="MFD1141207.1"/>
    </source>
</evidence>
<dbReference type="Proteomes" id="UP001597116">
    <property type="component" value="Unassembled WGS sequence"/>
</dbReference>
<keyword evidence="3" id="KW-1185">Reference proteome</keyword>
<proteinExistence type="predicted"/>
<feature type="region of interest" description="Disordered" evidence="1">
    <location>
        <begin position="50"/>
        <end position="91"/>
    </location>
</feature>
<organism evidence="2 3">
    <name type="scientific">Larkinella insperata</name>
    <dbReference type="NCBI Taxonomy" id="332158"/>
    <lineage>
        <taxon>Bacteria</taxon>
        <taxon>Pseudomonadati</taxon>
        <taxon>Bacteroidota</taxon>
        <taxon>Cytophagia</taxon>
        <taxon>Cytophagales</taxon>
        <taxon>Spirosomataceae</taxon>
        <taxon>Larkinella</taxon>
    </lineage>
</organism>
<reference evidence="3" key="1">
    <citation type="journal article" date="2019" name="Int. J. Syst. Evol. Microbiol.">
        <title>The Global Catalogue of Microorganisms (GCM) 10K type strain sequencing project: providing services to taxonomists for standard genome sequencing and annotation.</title>
        <authorList>
            <consortium name="The Broad Institute Genomics Platform"/>
            <consortium name="The Broad Institute Genome Sequencing Center for Infectious Disease"/>
            <person name="Wu L."/>
            <person name="Ma J."/>
        </authorList>
    </citation>
    <scope>NUCLEOTIDE SEQUENCE [LARGE SCALE GENOMIC DNA]</scope>
    <source>
        <strain evidence="3">CCUG 55608</strain>
    </source>
</reference>
<gene>
    <name evidence="2" type="ORF">ACFQ4C_08810</name>
</gene>
<dbReference type="EMBL" id="JBHTLP010000007">
    <property type="protein sequence ID" value="MFD1141207.1"/>
    <property type="molecule type" value="Genomic_DNA"/>
</dbReference>
<protein>
    <submittedName>
        <fullName evidence="2">Uncharacterized protein</fullName>
    </submittedName>
</protein>
<evidence type="ECO:0000313" key="3">
    <source>
        <dbReference type="Proteomes" id="UP001597116"/>
    </source>
</evidence>
<sequence>MLCALSGDASGHYIARKPAVGRYTWPDTTCNRPRITGRAESALTASFRRVCQPGAAKRPRINREDQGNSTRSKAVLPRSWNNPPRARQGRN</sequence>
<dbReference type="RefSeq" id="WP_379884257.1">
    <property type="nucleotide sequence ID" value="NZ_JBHTLP010000007.1"/>
</dbReference>